<keyword evidence="1" id="KW-0175">Coiled coil</keyword>
<evidence type="ECO:0000313" key="3">
    <source>
        <dbReference type="Proteomes" id="UP000248146"/>
    </source>
</evidence>
<accession>A0A2V4L408</accession>
<name>A0A2V4L408_AQUAC</name>
<reference evidence="2 3" key="1">
    <citation type="submission" date="2018-06" db="EMBL/GenBank/DDBJ databases">
        <title>Pseudomonas diversity within urban Lake Michigan freshwaters.</title>
        <authorList>
            <person name="Batrich M."/>
            <person name="Hatzopoulos T."/>
            <person name="Putonti C."/>
        </authorList>
    </citation>
    <scope>NUCLEOTIDE SEQUENCE [LARGE SCALE GENOMIC DNA]</scope>
    <source>
        <strain evidence="2 3">MB-090714</strain>
    </source>
</reference>
<sequence length="131" mass="14328">MRTALVVLLTDLTVHGDVIPEKTVIEVERSIRNDWFGSKLCRDATVEEIAEYRGQEHAADGFDEQLQLDQAQLLADIEAKKGDLATLQESVELLTEARAGLQAEVDDLGKQKKALADEVAALEKAKKAAGK</sequence>
<evidence type="ECO:0000256" key="1">
    <source>
        <dbReference type="SAM" id="Coils"/>
    </source>
</evidence>
<feature type="coiled-coil region" evidence="1">
    <location>
        <begin position="77"/>
        <end position="125"/>
    </location>
</feature>
<organism evidence="2 3">
    <name type="scientific">Aquipseudomonas alcaligenes</name>
    <name type="common">Pseudomonas alcaligenes</name>
    <dbReference type="NCBI Taxonomy" id="43263"/>
    <lineage>
        <taxon>Bacteria</taxon>
        <taxon>Pseudomonadati</taxon>
        <taxon>Pseudomonadota</taxon>
        <taxon>Gammaproteobacteria</taxon>
        <taxon>Pseudomonadales</taxon>
        <taxon>Pseudomonadaceae</taxon>
        <taxon>Aquipseudomonas</taxon>
    </lineage>
</organism>
<dbReference type="EMBL" id="QJRX01000014">
    <property type="protein sequence ID" value="PYC19540.1"/>
    <property type="molecule type" value="Genomic_DNA"/>
</dbReference>
<comment type="caution">
    <text evidence="2">The sequence shown here is derived from an EMBL/GenBank/DDBJ whole genome shotgun (WGS) entry which is preliminary data.</text>
</comment>
<gene>
    <name evidence="2" type="ORF">DMO17_19375</name>
</gene>
<dbReference type="AlphaFoldDB" id="A0A2V4L408"/>
<proteinExistence type="predicted"/>
<protein>
    <submittedName>
        <fullName evidence="2">Uncharacterized protein</fullName>
    </submittedName>
</protein>
<dbReference type="Proteomes" id="UP000248146">
    <property type="component" value="Unassembled WGS sequence"/>
</dbReference>
<evidence type="ECO:0000313" key="2">
    <source>
        <dbReference type="EMBL" id="PYC19540.1"/>
    </source>
</evidence>